<feature type="coiled-coil region" evidence="1">
    <location>
        <begin position="61"/>
        <end position="88"/>
    </location>
</feature>
<keyword evidence="1" id="KW-0175">Coiled coil</keyword>
<sequence>MNDTRRLQDALRELIKVLNEEKSVLLRNDAVSLEMIVEKKNAIIPVILEEQKKGVVADESVKVYALEIEKLQEVNQLLTRQALSFQEEIYKALSKNTSAKYKTYSKAGGMNNAKEVSIIDQSV</sequence>
<keyword evidence="3" id="KW-1185">Reference proteome</keyword>
<evidence type="ECO:0000313" key="3">
    <source>
        <dbReference type="Proteomes" id="UP000664218"/>
    </source>
</evidence>
<organism evidence="2 3">
    <name type="scientific">Proteiniclasticum aestuarii</name>
    <dbReference type="NCBI Taxonomy" id="2817862"/>
    <lineage>
        <taxon>Bacteria</taxon>
        <taxon>Bacillati</taxon>
        <taxon>Bacillota</taxon>
        <taxon>Clostridia</taxon>
        <taxon>Eubacteriales</taxon>
        <taxon>Clostridiaceae</taxon>
        <taxon>Proteiniclasticum</taxon>
    </lineage>
</organism>
<dbReference type="AlphaFoldDB" id="A0A939KGB6"/>
<proteinExistence type="predicted"/>
<accession>A0A939KGB6</accession>
<dbReference type="RefSeq" id="WP_207599871.1">
    <property type="nucleotide sequence ID" value="NZ_JAFNJU010000007.1"/>
</dbReference>
<protein>
    <recommendedName>
        <fullName evidence="4">FlgN protein</fullName>
    </recommendedName>
</protein>
<dbReference type="Proteomes" id="UP000664218">
    <property type="component" value="Unassembled WGS sequence"/>
</dbReference>
<dbReference type="EMBL" id="JAFNJU010000007">
    <property type="protein sequence ID" value="MBO1265347.1"/>
    <property type="molecule type" value="Genomic_DNA"/>
</dbReference>
<evidence type="ECO:0000256" key="1">
    <source>
        <dbReference type="SAM" id="Coils"/>
    </source>
</evidence>
<comment type="caution">
    <text evidence="2">The sequence shown here is derived from an EMBL/GenBank/DDBJ whole genome shotgun (WGS) entry which is preliminary data.</text>
</comment>
<gene>
    <name evidence="2" type="ORF">J3A84_09925</name>
</gene>
<evidence type="ECO:0000313" key="2">
    <source>
        <dbReference type="EMBL" id="MBO1265347.1"/>
    </source>
</evidence>
<evidence type="ECO:0008006" key="4">
    <source>
        <dbReference type="Google" id="ProtNLM"/>
    </source>
</evidence>
<reference evidence="2" key="1">
    <citation type="submission" date="2021-03" db="EMBL/GenBank/DDBJ databases">
        <title>Proteiniclasticum marinus sp. nov., isolated from tidal flat sediment.</title>
        <authorList>
            <person name="Namirimu T."/>
            <person name="Yang J.-A."/>
            <person name="Yang S.-H."/>
            <person name="Kim Y.-J."/>
            <person name="Kwon K.K."/>
        </authorList>
    </citation>
    <scope>NUCLEOTIDE SEQUENCE</scope>
    <source>
        <strain evidence="2">SCR006</strain>
    </source>
</reference>
<name>A0A939KGB6_9CLOT</name>